<name>A0A0B2WRF1_METAS</name>
<dbReference type="InterPro" id="IPR023213">
    <property type="entry name" value="CAT-like_dom_sf"/>
</dbReference>
<dbReference type="NCBIfam" id="TIGR01733">
    <property type="entry name" value="AA-adenyl-dom"/>
    <property type="match status" value="2"/>
</dbReference>
<dbReference type="GO" id="GO:0043041">
    <property type="term" value="P:amino acid activation for nonribosomal peptide biosynthetic process"/>
    <property type="evidence" value="ECO:0007669"/>
    <property type="project" value="TreeGrafter"/>
</dbReference>
<feature type="domain" description="Carrier" evidence="6">
    <location>
        <begin position="1609"/>
        <end position="1685"/>
    </location>
</feature>
<gene>
    <name evidence="7" type="ORF">MAM_06182</name>
</gene>
<dbReference type="InterPro" id="IPR036736">
    <property type="entry name" value="ACP-like_sf"/>
</dbReference>
<evidence type="ECO:0000256" key="5">
    <source>
        <dbReference type="SAM" id="MobiDB-lite"/>
    </source>
</evidence>
<dbReference type="InterPro" id="IPR020845">
    <property type="entry name" value="AMP-binding_CS"/>
</dbReference>
<dbReference type="Pfam" id="PF00668">
    <property type="entry name" value="Condensation"/>
    <property type="match status" value="3"/>
</dbReference>
<dbReference type="HOGENOM" id="CLU_000022_60_2_1"/>
<evidence type="ECO:0000259" key="6">
    <source>
        <dbReference type="PROSITE" id="PS50075"/>
    </source>
</evidence>
<dbReference type="GO" id="GO:0044550">
    <property type="term" value="P:secondary metabolite biosynthetic process"/>
    <property type="evidence" value="ECO:0007669"/>
    <property type="project" value="TreeGrafter"/>
</dbReference>
<dbReference type="PROSITE" id="PS00012">
    <property type="entry name" value="PHOSPHOPANTETHEINE"/>
    <property type="match status" value="1"/>
</dbReference>
<dbReference type="Pfam" id="PF00550">
    <property type="entry name" value="PP-binding"/>
    <property type="match status" value="2"/>
</dbReference>
<dbReference type="PANTHER" id="PTHR45527:SF1">
    <property type="entry name" value="FATTY ACID SYNTHASE"/>
    <property type="match status" value="1"/>
</dbReference>
<evidence type="ECO:0000256" key="2">
    <source>
        <dbReference type="ARBA" id="ARBA00022553"/>
    </source>
</evidence>
<dbReference type="Proteomes" id="UP000030816">
    <property type="component" value="Unassembled WGS sequence"/>
</dbReference>
<keyword evidence="8" id="KW-1185">Reference proteome</keyword>
<proteinExistence type="inferred from homology"/>
<dbReference type="InterPro" id="IPR020806">
    <property type="entry name" value="PKS_PP-bd"/>
</dbReference>
<dbReference type="GO" id="GO:0016874">
    <property type="term" value="F:ligase activity"/>
    <property type="evidence" value="ECO:0007669"/>
    <property type="project" value="UniProtKB-KW"/>
</dbReference>
<dbReference type="Gene3D" id="3.30.559.30">
    <property type="entry name" value="Nonribosomal peptide synthetase, condensation domain"/>
    <property type="match status" value="3"/>
</dbReference>
<dbReference type="Gene3D" id="3.30.300.30">
    <property type="match status" value="2"/>
</dbReference>
<dbReference type="InterPro" id="IPR006162">
    <property type="entry name" value="Ppantetheine_attach_site"/>
</dbReference>
<organism evidence="7 8">
    <name type="scientific">Metarhizium album (strain ARSEF 1941)</name>
    <dbReference type="NCBI Taxonomy" id="1081103"/>
    <lineage>
        <taxon>Eukaryota</taxon>
        <taxon>Fungi</taxon>
        <taxon>Dikarya</taxon>
        <taxon>Ascomycota</taxon>
        <taxon>Pezizomycotina</taxon>
        <taxon>Sordariomycetes</taxon>
        <taxon>Hypocreomycetidae</taxon>
        <taxon>Hypocreales</taxon>
        <taxon>Clavicipitaceae</taxon>
        <taxon>Metarhizium</taxon>
    </lineage>
</organism>
<comment type="caution">
    <text evidence="7">The sequence shown here is derived from an EMBL/GenBank/DDBJ whole genome shotgun (WGS) entry which is preliminary data.</text>
</comment>
<accession>A0A0B2WRF1</accession>
<reference evidence="7 8" key="1">
    <citation type="journal article" date="2014" name="Proc. Natl. Acad. Sci. U.S.A.">
        <title>Trajectory and genomic determinants of fungal-pathogen speciation and host adaptation.</title>
        <authorList>
            <person name="Hu X."/>
            <person name="Xiao G."/>
            <person name="Zheng P."/>
            <person name="Shang Y."/>
            <person name="Su Y."/>
            <person name="Zhang X."/>
            <person name="Liu X."/>
            <person name="Zhan S."/>
            <person name="St Leger R.J."/>
            <person name="Wang C."/>
        </authorList>
    </citation>
    <scope>NUCLEOTIDE SEQUENCE [LARGE SCALE GENOMIC DNA]</scope>
    <source>
        <strain evidence="7 8">ARSEF 1941</strain>
    </source>
</reference>
<evidence type="ECO:0000256" key="4">
    <source>
        <dbReference type="ARBA" id="ARBA00029454"/>
    </source>
</evidence>
<dbReference type="Pfam" id="PF13193">
    <property type="entry name" value="AMP-binding_C"/>
    <property type="match status" value="1"/>
</dbReference>
<dbReference type="InterPro" id="IPR009081">
    <property type="entry name" value="PP-bd_ACP"/>
</dbReference>
<dbReference type="InterPro" id="IPR000873">
    <property type="entry name" value="AMP-dep_synth/lig_dom"/>
</dbReference>
<dbReference type="CDD" id="cd19545">
    <property type="entry name" value="FUM14_C_NRPS-like"/>
    <property type="match status" value="1"/>
</dbReference>
<sequence>MQILPPTLRECHTIINHFLANVSRWRDGRDAICSAETCLTYAQLDDYSIKFARYLIQIGFQKGDIILCRHGKSPWAIVSFLGILRAGLAFTPVDPSYPAARVQQIANQTNSRLILELFSYQEVSTSLESLQLDAGFFRSLVDNASIAVPDVQGTDLAYVFFTSGSTGEPKGVMVDHKAICSSLLAHGQRLGMHQGTRALQATSYTFDPCLTEIFATLIYGGCVCVPTGWAELAESINRLRVNWAFFTPSVISLLAPEDVPSLTTVAVGGEALTQDCVDTWSSRVKLFNSYGPTEACVFSCISSVSPDSSPSNIGYASGCHVWVVDAENHNRICAVGEVGELVIQGDILARGYLGNAQKTAEVFVRCEGASNTENLPGRIYKTGDLAKLEPDGSISCLGRKDRQVKIQGQRVELRDIESHILQHSRDKIQTVVVEKENKNNSDYLVAFLILGSYRWAARAKASWDTWLGDLKSHLSRSLPSYMVPDHFVPMETLPKTSSGKADRAVLLEIFSRAVSKNGQRHARDTKDEQSCEGSGPALVSIKMEVARVLSLDFCHLDSSSNFFQLGGNSLLAIKLVARLRRSGIQLPLKAVLDGESLATLATSRASRLRHGSLATSTSQPFHDLGEGFATPRGLGELGRWAADQCGLPPHAIESILPCTAFQESLLPSFNREPCAYVTQYVFKLPPNLDLDRFKSCWAHAYNQLGVLRTRILLPPNRGPIQVIVDKQITWDLHDELSQSSCHISRAKLGLGGELSNFALYTTGTGRCFVLTLHHVLFDEWSLQLLLDHVAQLYDGKQQAINPGVSFDSYVHFSIRASRNPASKAFWQKHLDGFSSPSFPTIPRPDYQPELRDSLTITEHCSASALLIEGSLALALGTLTGQRDVCFGTVMSGRDAGMPGIDEVLGPTVSTLPFRIAWDCHQSISEFVAALRTRRDLVRPHEQLGIHNIAKVCPGAANACDFQTMLVIQAPSPRDKSYALFQDREETENRDSHSLVLECTMTPSSLVIDARFDPSVVSAVRCRRLLHSWTHMLRQMLEAESDARLASLSWISGEDLATLGRWNESLPPPVRGLIHDILPHAAQKHPRKTAVESWDGSLTYSELDDVSSRLAAELVAWNPTKIIALHFPKGISMVVSMWAVLKAGRAFLPLDIESPGDRVTSIITQLESPLVLSHDSTALKRLLPVDCWTVNKAFLSALPVLPEKWSPPEMSGHDLAYVIMTSGSTGRPKGVMIEHQSVMTHLTSSAARYSIDGSTRILQFASVAFDMCVYEVTVSALHGACLCVPPQGVDADTWGDFVRHKNVNWSFFTPSFLRSIKPANFPSFKTIIVGGEAVTLDAVESWAPRVNLLNVYGPTECTITCMNGRIRSDCSNSSSIGKAMGSASWIVDPEDHNRLMPLGAVGELLIEGFVVGRGYMNDADKTAAAFILPPSWASPGQFGRDFARMYKTGDLACYDDTGSLVFVGRKDNQIKLRGQRLELAEVEHHVEKAAKGRQSLCFVPHGGPMARRLIAVISAGRRNELGSQSSPSIVAMRPDRAIRADIQSIRNRVSKAVPGYMVPSFVAVIREIPIALTGKADRKAVGSWIQNLSDTEALFFSTGEDVASDLMKEEPTNNIESALQSVWAEVLNISADKIGMHQSFQSVGGDSITAMQAVARCRNRGICITMKSLLQASGIRTIGAEALDGPVDPRTSSSLVEGHEQRFPLSPLQKAYVALAPQNQVHHFNQTCQVMLRHAVDEKSLQAAMRLVVKQHASLRTRYNLSTPEASTQRIADAIDGSFSTSSTCMSDIESLNRLVLAIQSIINPVSGPIIHCELVSGPEDACRLILVATHLAVDIVSWRLILEDLEAILEGKSLRPVPPGLFRQWCKRRRVQEQTKLSLPVPNYNYWAIDPSHLTYMQARRESVSLSTGATSLCLGSSNNCLRTKPTDLFIAALLLAFCEAFPDRDSPAVCLEGHGRRQAPGDPDISGTVGWFTAVTPVYAPYKTGQEATDFARKIKDARFWAERNHADFFGDQQILDGHYPRIPEIMLNFTGVDQEGDFVSGGMFTADPDSCGDDYDFSGNMRRFAIFDVAASVRRGRLRFEFLHNQGMSKSARVKTWISAFLETIEGLAAKLAVTSPLLTQSDYPNASLTYAQLQCLELHLGSHNIATVACNGDTRPRATSVFAATPIQEQILHSQQVNPYCWRPTVILAVTTRDGSPVNMQDLLAAWRQVITANPILRTIFVPKPCPQQKFAAEEFLNVVLDEACTMSSTVKVLSGTENLLVLPPTKWRPGEPQHRLTILPRVARHAVLCRWEVNHALMDHGSMPSVLAAFSRAYAGEPSVNGATCAYQSYATQLDRLASAAGVEFWQTYLQRALPSRLTGQAPPNRSVYAARSTFATPVDLTLANRATARALETANTTTATVFRLAWARVVATEVDRDDVVLGFVVSGRDAQIDDIDRVVGPTFNIMPCRVTNIHRRSTKELLQCLRDDFLAATGHQHSLARYLKKAKQRGGPLFDSVVNFRRHVQASPDDPGALVIEEQPGSQDPYELQWS</sequence>
<comment type="similarity">
    <text evidence="4">Belongs to the NRP synthetase family.</text>
</comment>
<dbReference type="SMART" id="SM00823">
    <property type="entry name" value="PKS_PP"/>
    <property type="match status" value="1"/>
</dbReference>
<dbReference type="Pfam" id="PF00501">
    <property type="entry name" value="AMP-binding"/>
    <property type="match status" value="2"/>
</dbReference>
<evidence type="ECO:0000313" key="7">
    <source>
        <dbReference type="EMBL" id="KHN96077.1"/>
    </source>
</evidence>
<protein>
    <submittedName>
        <fullName evidence="7">Amino acid adenylation</fullName>
    </submittedName>
</protein>
<dbReference type="PROSITE" id="PS00455">
    <property type="entry name" value="AMP_BINDING"/>
    <property type="match status" value="2"/>
</dbReference>
<dbReference type="InterPro" id="IPR025110">
    <property type="entry name" value="AMP-bd_C"/>
</dbReference>
<feature type="region of interest" description="Disordered" evidence="5">
    <location>
        <begin position="2513"/>
        <end position="2536"/>
    </location>
</feature>
<dbReference type="InterPro" id="IPR045851">
    <property type="entry name" value="AMP-bd_C_sf"/>
</dbReference>
<dbReference type="SUPFAM" id="SSF47336">
    <property type="entry name" value="ACP-like"/>
    <property type="match status" value="2"/>
</dbReference>
<dbReference type="InterPro" id="IPR042099">
    <property type="entry name" value="ANL_N_sf"/>
</dbReference>
<dbReference type="PROSITE" id="PS50075">
    <property type="entry name" value="CARRIER"/>
    <property type="match status" value="2"/>
</dbReference>
<dbReference type="RefSeq" id="XP_040677143.1">
    <property type="nucleotide sequence ID" value="XM_040824980.1"/>
</dbReference>
<dbReference type="Gene3D" id="1.10.1200.10">
    <property type="entry name" value="ACP-like"/>
    <property type="match status" value="2"/>
</dbReference>
<dbReference type="Gene3D" id="3.40.50.12780">
    <property type="entry name" value="N-terminal domain of ligase-like"/>
    <property type="match status" value="2"/>
</dbReference>
<dbReference type="Gene3D" id="3.30.559.10">
    <property type="entry name" value="Chloramphenicol acetyltransferase-like domain"/>
    <property type="match status" value="3"/>
</dbReference>
<dbReference type="GeneID" id="63740637"/>
<dbReference type="InterPro" id="IPR001242">
    <property type="entry name" value="Condensation_dom"/>
</dbReference>
<dbReference type="SUPFAM" id="SSF56801">
    <property type="entry name" value="Acetyl-CoA synthetase-like"/>
    <property type="match status" value="2"/>
</dbReference>
<keyword evidence="2" id="KW-0597">Phosphoprotein</keyword>
<dbReference type="GO" id="GO:0005737">
    <property type="term" value="C:cytoplasm"/>
    <property type="evidence" value="ECO:0007669"/>
    <property type="project" value="TreeGrafter"/>
</dbReference>
<dbReference type="GO" id="GO:0031177">
    <property type="term" value="F:phosphopantetheine binding"/>
    <property type="evidence" value="ECO:0007669"/>
    <property type="project" value="InterPro"/>
</dbReference>
<dbReference type="FunFam" id="3.30.300.30:FF:000015">
    <property type="entry name" value="Nonribosomal peptide synthase SidD"/>
    <property type="match status" value="2"/>
</dbReference>
<dbReference type="EMBL" id="AZHE01000018">
    <property type="protein sequence ID" value="KHN96077.1"/>
    <property type="molecule type" value="Genomic_DNA"/>
</dbReference>
<evidence type="ECO:0000256" key="3">
    <source>
        <dbReference type="ARBA" id="ARBA00022598"/>
    </source>
</evidence>
<dbReference type="InterPro" id="IPR010071">
    <property type="entry name" value="AA_adenyl_dom"/>
</dbReference>
<evidence type="ECO:0000313" key="8">
    <source>
        <dbReference type="Proteomes" id="UP000030816"/>
    </source>
</evidence>
<dbReference type="CDD" id="cd05918">
    <property type="entry name" value="A_NRPS_SidN3_like"/>
    <property type="match status" value="2"/>
</dbReference>
<keyword evidence="1" id="KW-0596">Phosphopantetheine</keyword>
<dbReference type="PANTHER" id="PTHR45527">
    <property type="entry name" value="NONRIBOSOMAL PEPTIDE SYNTHETASE"/>
    <property type="match status" value="1"/>
</dbReference>
<feature type="domain" description="Carrier" evidence="6">
    <location>
        <begin position="532"/>
        <end position="608"/>
    </location>
</feature>
<evidence type="ECO:0000256" key="1">
    <source>
        <dbReference type="ARBA" id="ARBA00022450"/>
    </source>
</evidence>
<keyword evidence="3" id="KW-0436">Ligase</keyword>
<dbReference type="OrthoDB" id="416786at2759"/>
<dbReference type="SUPFAM" id="SSF52777">
    <property type="entry name" value="CoA-dependent acyltransferases"/>
    <property type="match status" value="6"/>
</dbReference>
<dbReference type="STRING" id="1081103.A0A0B2WRF1"/>